<dbReference type="Pfam" id="PF25590">
    <property type="entry name" value="DUF7936"/>
    <property type="match status" value="1"/>
</dbReference>
<proteinExistence type="predicted"/>
<feature type="domain" description="DUF7936" evidence="1">
    <location>
        <begin position="2"/>
        <end position="105"/>
    </location>
</feature>
<organism evidence="2">
    <name type="scientific">uncultured Caudovirales phage</name>
    <dbReference type="NCBI Taxonomy" id="2100421"/>
    <lineage>
        <taxon>Viruses</taxon>
        <taxon>Duplodnaviria</taxon>
        <taxon>Heunggongvirae</taxon>
        <taxon>Uroviricota</taxon>
        <taxon>Caudoviricetes</taxon>
        <taxon>Peduoviridae</taxon>
        <taxon>Maltschvirus</taxon>
        <taxon>Maltschvirus maltsch</taxon>
    </lineage>
</organism>
<name>A0A6J7XLX9_9CAUD</name>
<dbReference type="EMBL" id="LR798458">
    <property type="protein sequence ID" value="CAB5238230.1"/>
    <property type="molecule type" value="Genomic_DNA"/>
</dbReference>
<evidence type="ECO:0000313" key="2">
    <source>
        <dbReference type="EMBL" id="CAB5238230.1"/>
    </source>
</evidence>
<evidence type="ECO:0000259" key="1">
    <source>
        <dbReference type="Pfam" id="PF25590"/>
    </source>
</evidence>
<sequence>MTTTYTWTVTAMDAYPQADNETDVVFNVHWTCAGTDGTYNASVYSTCAVPLSGEGTFTPYADLTQEQVLGWIWANGVNQTATEAAVETQIQNLINPPVVTPPLPWAA</sequence>
<dbReference type="InterPro" id="IPR057696">
    <property type="entry name" value="DUF7936"/>
</dbReference>
<accession>A0A6J7XLX9</accession>
<reference evidence="2" key="1">
    <citation type="submission" date="2020-05" db="EMBL/GenBank/DDBJ databases">
        <authorList>
            <person name="Chiriac C."/>
            <person name="Salcher M."/>
            <person name="Ghai R."/>
            <person name="Kavagutti S V."/>
        </authorList>
    </citation>
    <scope>NUCLEOTIDE SEQUENCE</scope>
</reference>
<gene>
    <name evidence="2" type="ORF">UFOVP164_5</name>
</gene>
<protein>
    <recommendedName>
        <fullName evidence="1">DUF7936 domain-containing protein</fullName>
    </recommendedName>
</protein>